<accession>A0ABU4RTP8</accession>
<proteinExistence type="predicted"/>
<comment type="caution">
    <text evidence="2">The sequence shown here is derived from an EMBL/GenBank/DDBJ whole genome shotgun (WGS) entry which is preliminary data.</text>
</comment>
<sequence length="600" mass="67143">MTEPSQQSLLERLKLPEPDLKQLSFCKSTSVKNIEQWVDSLPLTRTSFVSAILYSALPELARLKTDGDTHFKMLEVVRPVIYGCVSGLSKAFLNQPIILPEPARKAATVAQALQKHLSNAYTCAVRDSFTNKTSQDVKALCIHRAITGLGLLLLRSYQLYTPTPSQAWRELHTLYHLAELSGLSQVLLRDPMVGQRGVRTIEQAYLRVVLLSACRPNQLRQNDLHNIYNALEDWSAKASLNKLDPSGTKNLYSVMLDSEAPPVYRTRLALYESQDIRQLDTTELCQSLHEMVTDPERLKSLKLNTSLLGHAIDAWQQPAQRNFERTAGDGQLEVCVGLTNLHFHVADETPFNLFIRQTSSFDIEGDGEIFKKHSVKLKDRIDPSQADPWGDAYDIAKPRMAGSDKPTTNIDQALQQGARMRYRGQHPIFSVEIIDVSAGGYCLEWHTASPLQLKAGELLGVREPGRFKWAIAAVRWVQQTRNTSQLGIQLLAPQAHPGAAAPIHKTGDTSEYHRVLALPAQRLANRPASLLTNAVSFHEQQKVKLYQGGQLATLQLTRRLFSTGSVSQFAYKNLTSASDQPEKNDSRSTSEDDFESVWRN</sequence>
<dbReference type="EMBL" id="JAXAFO010000003">
    <property type="protein sequence ID" value="MDX6848263.1"/>
    <property type="molecule type" value="Genomic_DNA"/>
</dbReference>
<gene>
    <name evidence="2" type="ORF">SCD92_02755</name>
</gene>
<protein>
    <recommendedName>
        <fullName evidence="4">GTPase</fullName>
    </recommendedName>
</protein>
<evidence type="ECO:0008006" key="4">
    <source>
        <dbReference type="Google" id="ProtNLM"/>
    </source>
</evidence>
<feature type="compositionally biased region" description="Basic and acidic residues" evidence="1">
    <location>
        <begin position="580"/>
        <end position="600"/>
    </location>
</feature>
<dbReference type="RefSeq" id="WP_302722995.1">
    <property type="nucleotide sequence ID" value="NZ_JAULRU010000577.1"/>
</dbReference>
<dbReference type="Proteomes" id="UP001273505">
    <property type="component" value="Unassembled WGS sequence"/>
</dbReference>
<keyword evidence="3" id="KW-1185">Reference proteome</keyword>
<evidence type="ECO:0000256" key="1">
    <source>
        <dbReference type="SAM" id="MobiDB-lite"/>
    </source>
</evidence>
<reference evidence="2 3" key="1">
    <citation type="submission" date="2023-11" db="EMBL/GenBank/DDBJ databases">
        <title>Gilvimarinus fulvus sp. nov., isolated from the surface of Kelp.</title>
        <authorList>
            <person name="Sun Y.Y."/>
            <person name="Gong Y."/>
            <person name="Du Z.J."/>
        </authorList>
    </citation>
    <scope>NUCLEOTIDE SEQUENCE [LARGE SCALE GENOMIC DNA]</scope>
    <source>
        <strain evidence="2 3">SDUM040013</strain>
    </source>
</reference>
<feature type="region of interest" description="Disordered" evidence="1">
    <location>
        <begin position="576"/>
        <end position="600"/>
    </location>
</feature>
<organism evidence="2 3">
    <name type="scientific">Gilvimarinus gilvus</name>
    <dbReference type="NCBI Taxonomy" id="3058038"/>
    <lineage>
        <taxon>Bacteria</taxon>
        <taxon>Pseudomonadati</taxon>
        <taxon>Pseudomonadota</taxon>
        <taxon>Gammaproteobacteria</taxon>
        <taxon>Cellvibrionales</taxon>
        <taxon>Cellvibrionaceae</taxon>
        <taxon>Gilvimarinus</taxon>
    </lineage>
</organism>
<evidence type="ECO:0000313" key="2">
    <source>
        <dbReference type="EMBL" id="MDX6848263.1"/>
    </source>
</evidence>
<name>A0ABU4RTP8_9GAMM</name>
<evidence type="ECO:0000313" key="3">
    <source>
        <dbReference type="Proteomes" id="UP001273505"/>
    </source>
</evidence>